<evidence type="ECO:0000313" key="1">
    <source>
        <dbReference type="EMBL" id="UYV63875.1"/>
    </source>
</evidence>
<accession>A0ABY6K837</accession>
<protein>
    <submittedName>
        <fullName evidence="1">Uncharacterized protein</fullName>
    </submittedName>
</protein>
<sequence length="280" mass="32425">MEDNWATFVMNRVMEIRSLSETEDWCRVPGCLNPADLPSRGCLADSLERSKWWEGPSWLRRPRRDWPHREIYPDPDIHVCSGDGIIQPGISLTGVEFGDESRFELSPEYSLVKTYLETSRTAGQMSERKQRIQQKKIKPNLKQHSLRSWFSLLHADERQKRETRSWMAFLDLSRNWVGQISRNRLNQCLGDFCSTRWRSAFCKAHVLLVRRNEYTESLSMTSKLLTDSISYMAHYHILVTSIDVNCGVVLKLPGKLPVHVIQSLFNSRRISAIIAVRSGS</sequence>
<dbReference type="EMBL" id="CP092864">
    <property type="protein sequence ID" value="UYV63875.1"/>
    <property type="molecule type" value="Genomic_DNA"/>
</dbReference>
<organism evidence="1 2">
    <name type="scientific">Cordylochernes scorpioides</name>
    <dbReference type="NCBI Taxonomy" id="51811"/>
    <lineage>
        <taxon>Eukaryota</taxon>
        <taxon>Metazoa</taxon>
        <taxon>Ecdysozoa</taxon>
        <taxon>Arthropoda</taxon>
        <taxon>Chelicerata</taxon>
        <taxon>Arachnida</taxon>
        <taxon>Pseudoscorpiones</taxon>
        <taxon>Cheliferoidea</taxon>
        <taxon>Chernetidae</taxon>
        <taxon>Cordylochernes</taxon>
    </lineage>
</organism>
<gene>
    <name evidence="1" type="ORF">LAZ67_2005871</name>
</gene>
<evidence type="ECO:0000313" key="2">
    <source>
        <dbReference type="Proteomes" id="UP001235939"/>
    </source>
</evidence>
<proteinExistence type="predicted"/>
<dbReference type="Proteomes" id="UP001235939">
    <property type="component" value="Chromosome 02"/>
</dbReference>
<keyword evidence="2" id="KW-1185">Reference proteome</keyword>
<reference evidence="1 2" key="1">
    <citation type="submission" date="2022-01" db="EMBL/GenBank/DDBJ databases">
        <title>A chromosomal length assembly of Cordylochernes scorpioides.</title>
        <authorList>
            <person name="Zeh D."/>
            <person name="Zeh J."/>
        </authorList>
    </citation>
    <scope>NUCLEOTIDE SEQUENCE [LARGE SCALE GENOMIC DNA]</scope>
    <source>
        <strain evidence="1">IN4F17</strain>
        <tissue evidence="1">Whole Body</tissue>
    </source>
</reference>
<name>A0ABY6K837_9ARAC</name>